<gene>
    <name evidence="1" type="ORF">SPICUR_04400</name>
</gene>
<proteinExistence type="predicted"/>
<organism evidence="1 2">
    <name type="scientific">Spiribacter curvatus</name>
    <dbReference type="NCBI Taxonomy" id="1335757"/>
    <lineage>
        <taxon>Bacteria</taxon>
        <taxon>Pseudomonadati</taxon>
        <taxon>Pseudomonadota</taxon>
        <taxon>Gammaproteobacteria</taxon>
        <taxon>Chromatiales</taxon>
        <taxon>Ectothiorhodospiraceae</taxon>
        <taxon>Spiribacter</taxon>
    </lineage>
</organism>
<evidence type="ECO:0000313" key="2">
    <source>
        <dbReference type="Proteomes" id="UP000017640"/>
    </source>
</evidence>
<keyword evidence="2" id="KW-1185">Reference proteome</keyword>
<dbReference type="EMBL" id="CP005990">
    <property type="protein sequence ID" value="AGY91860.1"/>
    <property type="molecule type" value="Genomic_DNA"/>
</dbReference>
<accession>U5T341</accession>
<dbReference type="HOGENOM" id="CLU_3066368_0_0_6"/>
<dbReference type="Proteomes" id="UP000017640">
    <property type="component" value="Chromosome"/>
</dbReference>
<dbReference type="KEGG" id="spiu:SPICUR_04400"/>
<sequence length="53" mass="5928">MHGSGQASDRFVWPARVDELVGKLKITDTDVGCHRADQIIRFGKPIHKRVGVE</sequence>
<protein>
    <submittedName>
        <fullName evidence="1">Uncharacterized protein</fullName>
    </submittedName>
</protein>
<dbReference type="AlphaFoldDB" id="U5T341"/>
<name>U5T341_9GAMM</name>
<evidence type="ECO:0000313" key="1">
    <source>
        <dbReference type="EMBL" id="AGY91860.1"/>
    </source>
</evidence>
<reference evidence="1 2" key="1">
    <citation type="journal article" date="2013" name="BMC Genomics">
        <title>Genomes of "Spiribacter", a streamlined, successful halophilic bacterium.</title>
        <authorList>
            <person name="Lopez-Perez M."/>
            <person name="Ghai R."/>
            <person name="Leon M.J."/>
            <person name="Rodriguez-Olmos A."/>
            <person name="Copa-Patino J.L."/>
            <person name="Soliveri J."/>
            <person name="Sanchez-Porro C."/>
            <person name="Ventosa A."/>
            <person name="Rodriguez-Valera F."/>
        </authorList>
    </citation>
    <scope>NUCLEOTIDE SEQUENCE [LARGE SCALE GENOMIC DNA]</scope>
    <source>
        <strain evidence="1 2">UAH-SP71</strain>
    </source>
</reference>